<dbReference type="PANTHER" id="PTHR34081">
    <property type="entry name" value="MALECTIN DOMAIN-CONTAINING PROTEIN"/>
    <property type="match status" value="1"/>
</dbReference>
<dbReference type="EMBL" id="BQNB010021649">
    <property type="protein sequence ID" value="GJU08624.1"/>
    <property type="molecule type" value="Genomic_DNA"/>
</dbReference>
<accession>A0ABQ5JBY7</accession>
<evidence type="ECO:0000313" key="2">
    <source>
        <dbReference type="EMBL" id="GJU08624.1"/>
    </source>
</evidence>
<reference evidence="2" key="2">
    <citation type="submission" date="2022-01" db="EMBL/GenBank/DDBJ databases">
        <authorList>
            <person name="Yamashiro T."/>
            <person name="Shiraishi A."/>
            <person name="Satake H."/>
            <person name="Nakayama K."/>
        </authorList>
    </citation>
    <scope>NUCLEOTIDE SEQUENCE</scope>
</reference>
<organism evidence="2 3">
    <name type="scientific">Tanacetum coccineum</name>
    <dbReference type="NCBI Taxonomy" id="301880"/>
    <lineage>
        <taxon>Eukaryota</taxon>
        <taxon>Viridiplantae</taxon>
        <taxon>Streptophyta</taxon>
        <taxon>Embryophyta</taxon>
        <taxon>Tracheophyta</taxon>
        <taxon>Spermatophyta</taxon>
        <taxon>Magnoliopsida</taxon>
        <taxon>eudicotyledons</taxon>
        <taxon>Gunneridae</taxon>
        <taxon>Pentapetalae</taxon>
        <taxon>asterids</taxon>
        <taxon>campanulids</taxon>
        <taxon>Asterales</taxon>
        <taxon>Asteraceae</taxon>
        <taxon>Asteroideae</taxon>
        <taxon>Anthemideae</taxon>
        <taxon>Anthemidinae</taxon>
        <taxon>Tanacetum</taxon>
    </lineage>
</organism>
<reference evidence="2" key="1">
    <citation type="journal article" date="2022" name="Int. J. Mol. Sci.">
        <title>Draft Genome of Tanacetum Coccineum: Genomic Comparison of Closely Related Tanacetum-Family Plants.</title>
        <authorList>
            <person name="Yamashiro T."/>
            <person name="Shiraishi A."/>
            <person name="Nakayama K."/>
            <person name="Satake H."/>
        </authorList>
    </citation>
    <scope>NUCLEOTIDE SEQUENCE</scope>
</reference>
<sequence length="265" mass="29242">MEVARGGGMTGQSTGTILAVRTDSGDDNIEGEAIFGGCYNDLKGIFEKEACRRTPIALSETSEDKYAAPVFKALKKVFVAGQMSPLETRFLKINQSQGGEAEFVPKNNHWGFSSTGYAWDAKPNFDDYITTNVSTLTMNGYELYTKAHRSSLSLTYYGRCLANGNYTMTLYFAKIVFRDSRSFQSLGRRLCFATCFDTNTLDELGAKEGNHCSQKLHELIKVCGNTKMGDSPCNSMDASAVVVGIWYGSLSRNHFAVVLEQMFIS</sequence>
<dbReference type="Proteomes" id="UP001151760">
    <property type="component" value="Unassembled WGS sequence"/>
</dbReference>
<dbReference type="PANTHER" id="PTHR34081:SF1">
    <property type="entry name" value="MALECTIN, LEUCINE-RICH REPEAT DOMAIN, L DOMAIN-LIKE PROTEIN-RELATED"/>
    <property type="match status" value="1"/>
</dbReference>
<gene>
    <name evidence="2" type="ORF">Tco_1125054</name>
</gene>
<keyword evidence="3" id="KW-1185">Reference proteome</keyword>
<evidence type="ECO:0000313" key="3">
    <source>
        <dbReference type="Proteomes" id="UP001151760"/>
    </source>
</evidence>
<comment type="caution">
    <text evidence="2">The sequence shown here is derived from an EMBL/GenBank/DDBJ whole genome shotgun (WGS) entry which is preliminary data.</text>
</comment>
<dbReference type="InterPro" id="IPR021720">
    <property type="entry name" value="Malectin_dom"/>
</dbReference>
<proteinExistence type="predicted"/>
<protein>
    <submittedName>
        <fullName evidence="2">Probable leucine-rich repeat receptor-like serine/threonine-protein kinase isoform X1</fullName>
    </submittedName>
</protein>
<feature type="domain" description="Malectin" evidence="1">
    <location>
        <begin position="130"/>
        <end position="189"/>
    </location>
</feature>
<dbReference type="Gene3D" id="2.60.120.430">
    <property type="entry name" value="Galactose-binding lectin"/>
    <property type="match status" value="1"/>
</dbReference>
<evidence type="ECO:0000259" key="1">
    <source>
        <dbReference type="Pfam" id="PF11721"/>
    </source>
</evidence>
<dbReference type="Pfam" id="PF11721">
    <property type="entry name" value="Malectin"/>
    <property type="match status" value="1"/>
</dbReference>
<name>A0ABQ5JBY7_9ASTR</name>